<dbReference type="Proteomes" id="UP001148838">
    <property type="component" value="Unassembled WGS sequence"/>
</dbReference>
<evidence type="ECO:0000256" key="1">
    <source>
        <dbReference type="SAM" id="MobiDB-lite"/>
    </source>
</evidence>
<evidence type="ECO:0000313" key="3">
    <source>
        <dbReference type="Proteomes" id="UP001148838"/>
    </source>
</evidence>
<organism evidence="2 3">
    <name type="scientific">Periplaneta americana</name>
    <name type="common">American cockroach</name>
    <name type="synonym">Blatta americana</name>
    <dbReference type="NCBI Taxonomy" id="6978"/>
    <lineage>
        <taxon>Eukaryota</taxon>
        <taxon>Metazoa</taxon>
        <taxon>Ecdysozoa</taxon>
        <taxon>Arthropoda</taxon>
        <taxon>Hexapoda</taxon>
        <taxon>Insecta</taxon>
        <taxon>Pterygota</taxon>
        <taxon>Neoptera</taxon>
        <taxon>Polyneoptera</taxon>
        <taxon>Dictyoptera</taxon>
        <taxon>Blattodea</taxon>
        <taxon>Blattoidea</taxon>
        <taxon>Blattidae</taxon>
        <taxon>Blattinae</taxon>
        <taxon>Periplaneta</taxon>
    </lineage>
</organism>
<feature type="compositionally biased region" description="Basic and acidic residues" evidence="1">
    <location>
        <begin position="76"/>
        <end position="100"/>
    </location>
</feature>
<proteinExistence type="predicted"/>
<gene>
    <name evidence="2" type="ORF">ANN_09626</name>
</gene>
<name>A0ABQ8TPT4_PERAM</name>
<protein>
    <submittedName>
        <fullName evidence="2">Uncharacterized protein</fullName>
    </submittedName>
</protein>
<accession>A0ABQ8TPT4</accession>
<keyword evidence="3" id="KW-1185">Reference proteome</keyword>
<feature type="region of interest" description="Disordered" evidence="1">
    <location>
        <begin position="75"/>
        <end position="100"/>
    </location>
</feature>
<comment type="caution">
    <text evidence="2">The sequence shown here is derived from an EMBL/GenBank/DDBJ whole genome shotgun (WGS) entry which is preliminary data.</text>
</comment>
<reference evidence="2 3" key="1">
    <citation type="journal article" date="2022" name="Allergy">
        <title>Genome assembly and annotation of Periplaneta americana reveal a comprehensive cockroach allergen profile.</title>
        <authorList>
            <person name="Wang L."/>
            <person name="Xiong Q."/>
            <person name="Saelim N."/>
            <person name="Wang L."/>
            <person name="Nong W."/>
            <person name="Wan A.T."/>
            <person name="Shi M."/>
            <person name="Liu X."/>
            <person name="Cao Q."/>
            <person name="Hui J.H.L."/>
            <person name="Sookrung N."/>
            <person name="Leung T.F."/>
            <person name="Tungtrongchitr A."/>
            <person name="Tsui S.K.W."/>
        </authorList>
    </citation>
    <scope>NUCLEOTIDE SEQUENCE [LARGE SCALE GENOMIC DNA]</scope>
    <source>
        <strain evidence="2">PWHHKU_190912</strain>
    </source>
</reference>
<sequence length="332" mass="38723">MERVKWTDRIRNEFLLERVGEERMMLKLIRKRKKNWLGHWLRRNCLLKGMVNGKRVRGRIRYQMIDDIKINGSYKETNRKDHDKDKGHSKDNKVHDKDQDMDYDKQHGPCFDPYRGLCRYPYLGPCLCPETYCGRSRGRGPCNDPFGGPYPFRGFCWLHHGSCCGRGPFSDHYHGPYDRDSCHGPYHLYRDLCYGPYFLCHSPTFSLLLADFDRTISSSTSVLGNVGDKVKKKTANILFKNPGYYQLKEIQDILEGKTPQKPTKFSIEQLTDFVQAPLTFCDVERSFSRYKAMLRDNRRRMATENIRHCLVVNCNSINGAFSNEASTSKSID</sequence>
<evidence type="ECO:0000313" key="2">
    <source>
        <dbReference type="EMBL" id="KAJ4447619.1"/>
    </source>
</evidence>
<dbReference type="EMBL" id="JAJSOF020000005">
    <property type="protein sequence ID" value="KAJ4447619.1"/>
    <property type="molecule type" value="Genomic_DNA"/>
</dbReference>